<feature type="compositionally biased region" description="Basic and acidic residues" evidence="1">
    <location>
        <begin position="8"/>
        <end position="20"/>
    </location>
</feature>
<accession>A0A1S6UB44</accession>
<protein>
    <submittedName>
        <fullName evidence="2">Uncharacterized protein</fullName>
    </submittedName>
</protein>
<organism evidence="2 3">
    <name type="scientific">Serratia phage BF</name>
    <dbReference type="NCBI Taxonomy" id="1962671"/>
    <lineage>
        <taxon>Viruses</taxon>
        <taxon>Duplodnaviria</taxon>
        <taxon>Heunggongvirae</taxon>
        <taxon>Uroviricota</taxon>
        <taxon>Caudoviricetes</taxon>
        <taxon>Eneladusvirus</taxon>
        <taxon>Eneladusvirus BF</taxon>
    </lineage>
</organism>
<sequence>MSWNNRVSIHEHTYQDGEKESTATVHEVYYTDDGVMFSAAIAPQGSGSNSTEALQELKLELQLMLEAVEYALDGKTSIFDYDNKDTHDAGEHSEIIRKRNEVKVLDPDDAYLDEKYGDNDD</sequence>
<evidence type="ECO:0000256" key="1">
    <source>
        <dbReference type="SAM" id="MobiDB-lite"/>
    </source>
</evidence>
<dbReference type="EMBL" id="KY630187">
    <property type="protein sequence ID" value="AQW88922.1"/>
    <property type="molecule type" value="Genomic_DNA"/>
</dbReference>
<evidence type="ECO:0000313" key="2">
    <source>
        <dbReference type="EMBL" id="AQW88922.1"/>
    </source>
</evidence>
<dbReference type="Proteomes" id="UP000221837">
    <property type="component" value="Genome"/>
</dbReference>
<dbReference type="OrthoDB" id="25801at10239"/>
<name>A0A1S6UB44_9CAUD</name>
<evidence type="ECO:0000313" key="3">
    <source>
        <dbReference type="Proteomes" id="UP000221837"/>
    </source>
</evidence>
<reference evidence="2" key="1">
    <citation type="submission" date="2017-02" db="EMBL/GenBank/DDBJ databases">
        <title>Genome sequence of Serratia marcescens phage BF.</title>
        <authorList>
            <person name="Casey E."/>
            <person name="Fitzgerald B."/>
            <person name="Mahony J."/>
            <person name="Lugli G."/>
            <person name="Ventura M."/>
            <person name="van Sinderen D."/>
        </authorList>
    </citation>
    <scope>NUCLEOTIDE SEQUENCE [LARGE SCALE GENOMIC DNA]</scope>
</reference>
<gene>
    <name evidence="2" type="ORF">BF_0397</name>
</gene>
<proteinExistence type="predicted"/>
<keyword evidence="3" id="KW-1185">Reference proteome</keyword>
<feature type="region of interest" description="Disordered" evidence="1">
    <location>
        <begin position="1"/>
        <end position="20"/>
    </location>
</feature>